<evidence type="ECO:0000256" key="1">
    <source>
        <dbReference type="SAM" id="MobiDB-lite"/>
    </source>
</evidence>
<keyword evidence="4" id="KW-1185">Reference proteome</keyword>
<feature type="transmembrane region" description="Helical" evidence="2">
    <location>
        <begin position="6"/>
        <end position="24"/>
    </location>
</feature>
<dbReference type="EMBL" id="JBHSXN010000001">
    <property type="protein sequence ID" value="MFC6951871.1"/>
    <property type="molecule type" value="Genomic_DNA"/>
</dbReference>
<accession>A0ABD5VG87</accession>
<keyword evidence="2" id="KW-0472">Membrane</keyword>
<keyword evidence="2" id="KW-1133">Transmembrane helix</keyword>
<evidence type="ECO:0000313" key="3">
    <source>
        <dbReference type="EMBL" id="MFC6951871.1"/>
    </source>
</evidence>
<reference evidence="3 4" key="1">
    <citation type="journal article" date="2019" name="Int. J. Syst. Evol. Microbiol.">
        <title>The Global Catalogue of Microorganisms (GCM) 10K type strain sequencing project: providing services to taxonomists for standard genome sequencing and annotation.</title>
        <authorList>
            <consortium name="The Broad Institute Genomics Platform"/>
            <consortium name="The Broad Institute Genome Sequencing Center for Infectious Disease"/>
            <person name="Wu L."/>
            <person name="Ma J."/>
        </authorList>
    </citation>
    <scope>NUCLEOTIDE SEQUENCE [LARGE SCALE GENOMIC DNA]</scope>
    <source>
        <strain evidence="3 4">GX26</strain>
    </source>
</reference>
<feature type="region of interest" description="Disordered" evidence="1">
    <location>
        <begin position="115"/>
        <end position="143"/>
    </location>
</feature>
<proteinExistence type="predicted"/>
<sequence length="201" mass="23086">MSPLTVPIIFVLLAWIAVTILNSTERSRSLLRRIVGDFAPIIPGWSFFAPTPGQVDYHLFYRDKRVDGSKTAWQRVPRFGMERKWTHLFWNTDIYRDKALFDVVEHFTSTVADEHEPVEADETTDGSSAVADEENAQQLELEPVDLGDKQGSILYMSLLNCVSLQDHSRMSDATQFAIMANSREQTQYEPIYISQFHKLEQ</sequence>
<keyword evidence="2" id="KW-0812">Transmembrane</keyword>
<name>A0ABD5VG87_9EURY</name>
<gene>
    <name evidence="3" type="ORF">ACFQGB_03255</name>
</gene>
<protein>
    <submittedName>
        <fullName evidence="3">Uncharacterized protein</fullName>
    </submittedName>
</protein>
<comment type="caution">
    <text evidence="3">The sequence shown here is derived from an EMBL/GenBank/DDBJ whole genome shotgun (WGS) entry which is preliminary data.</text>
</comment>
<dbReference type="RefSeq" id="WP_336348879.1">
    <property type="nucleotide sequence ID" value="NZ_JAZAQL010000001.1"/>
</dbReference>
<evidence type="ECO:0000313" key="4">
    <source>
        <dbReference type="Proteomes" id="UP001596395"/>
    </source>
</evidence>
<dbReference type="AlphaFoldDB" id="A0ABD5VG87"/>
<organism evidence="3 4">
    <name type="scientific">Halorubellus litoreus</name>
    <dbReference type="NCBI Taxonomy" id="755308"/>
    <lineage>
        <taxon>Archaea</taxon>
        <taxon>Methanobacteriati</taxon>
        <taxon>Methanobacteriota</taxon>
        <taxon>Stenosarchaea group</taxon>
        <taxon>Halobacteria</taxon>
        <taxon>Halobacteriales</taxon>
        <taxon>Halorubellaceae</taxon>
        <taxon>Halorubellus</taxon>
    </lineage>
</organism>
<dbReference type="Proteomes" id="UP001596395">
    <property type="component" value="Unassembled WGS sequence"/>
</dbReference>
<evidence type="ECO:0000256" key="2">
    <source>
        <dbReference type="SAM" id="Phobius"/>
    </source>
</evidence>